<keyword evidence="3 5" id="KW-0238">DNA-binding</keyword>
<dbReference type="InterPro" id="IPR058717">
    <property type="entry name" value="Phage_L5_Integrase_N"/>
</dbReference>
<protein>
    <submittedName>
        <fullName evidence="9">Site-specific integrase</fullName>
    </submittedName>
</protein>
<comment type="similarity">
    <text evidence="1">Belongs to the 'phage' integrase family.</text>
</comment>
<feature type="domain" description="Core-binding (CB)" evidence="8">
    <location>
        <begin position="84"/>
        <end position="163"/>
    </location>
</feature>
<feature type="domain" description="Tyr recombinase" evidence="7">
    <location>
        <begin position="182"/>
        <end position="372"/>
    </location>
</feature>
<dbReference type="InterPro" id="IPR050090">
    <property type="entry name" value="Tyrosine_recombinase_XerCD"/>
</dbReference>
<dbReference type="PANTHER" id="PTHR30349">
    <property type="entry name" value="PHAGE INTEGRASE-RELATED"/>
    <property type="match status" value="1"/>
</dbReference>
<evidence type="ECO:0000259" key="7">
    <source>
        <dbReference type="PROSITE" id="PS51898"/>
    </source>
</evidence>
<feature type="compositionally biased region" description="Basic residues" evidence="6">
    <location>
        <begin position="17"/>
        <end position="27"/>
    </location>
</feature>
<dbReference type="PANTHER" id="PTHR30349:SF64">
    <property type="entry name" value="PROPHAGE INTEGRASE INTD-RELATED"/>
    <property type="match status" value="1"/>
</dbReference>
<evidence type="ECO:0000256" key="6">
    <source>
        <dbReference type="SAM" id="MobiDB-lite"/>
    </source>
</evidence>
<feature type="region of interest" description="Disordered" evidence="6">
    <location>
        <begin position="382"/>
        <end position="402"/>
    </location>
</feature>
<dbReference type="Proteomes" id="UP001500831">
    <property type="component" value="Unassembled WGS sequence"/>
</dbReference>
<dbReference type="InterPro" id="IPR011010">
    <property type="entry name" value="DNA_brk_join_enz"/>
</dbReference>
<evidence type="ECO:0000256" key="4">
    <source>
        <dbReference type="ARBA" id="ARBA00023172"/>
    </source>
</evidence>
<dbReference type="Pfam" id="PF00589">
    <property type="entry name" value="Phage_integrase"/>
    <property type="match status" value="1"/>
</dbReference>
<dbReference type="PROSITE" id="PS51900">
    <property type="entry name" value="CB"/>
    <property type="match status" value="1"/>
</dbReference>
<evidence type="ECO:0000256" key="3">
    <source>
        <dbReference type="ARBA" id="ARBA00023125"/>
    </source>
</evidence>
<evidence type="ECO:0000256" key="2">
    <source>
        <dbReference type="ARBA" id="ARBA00022908"/>
    </source>
</evidence>
<dbReference type="Gene3D" id="1.10.150.130">
    <property type="match status" value="1"/>
</dbReference>
<dbReference type="InterPro" id="IPR044068">
    <property type="entry name" value="CB"/>
</dbReference>
<dbReference type="PROSITE" id="PS51898">
    <property type="entry name" value="TYR_RECOMBINASE"/>
    <property type="match status" value="1"/>
</dbReference>
<dbReference type="InterPro" id="IPR002104">
    <property type="entry name" value="Integrase_catalytic"/>
</dbReference>
<sequence length="402" mass="44949">MARSAVATPEEEPQRSPKSKPKRRFGRVRQLPSGRFQARYPGPDGVDRPAPETFATKKDAERWLVLKEAEIQRGDWMSPEAGKVTFAAYAAEWIDDRVLKYRTELLYRGLLKNHLVPAFGNRHLADIKEADVRRWRKERLAVVGQSTVAKAYQLLKSIMGTAVADELIRKNPCRIKGAGMPDTPERQTVPMTKVIEIVEAVPERYRALVLLGTFASLRWGELVGLRRTHLDLDRGLLRVSGALVEIGGGKVMEDTPKSRAGRRVVSIPPEIIPELRVHLDMFAETEENGRVFTGPNGGPLKHSGFRRTWNKARWGVGLPDLHFHDLRHIGNTLAASTGASLKELMSRMGHSSTRAALIYQHASQDRDRAIARALGKAFTKAQTNGHEKSSGTQRARKIIKFG</sequence>
<evidence type="ECO:0000313" key="10">
    <source>
        <dbReference type="Proteomes" id="UP001500831"/>
    </source>
</evidence>
<evidence type="ECO:0000313" key="9">
    <source>
        <dbReference type="EMBL" id="GAA2905849.1"/>
    </source>
</evidence>
<dbReference type="Pfam" id="PF26003">
    <property type="entry name" value="Integrase_N_phage"/>
    <property type="match status" value="1"/>
</dbReference>
<evidence type="ECO:0000256" key="5">
    <source>
        <dbReference type="PROSITE-ProRule" id="PRU01248"/>
    </source>
</evidence>
<dbReference type="Pfam" id="PF14659">
    <property type="entry name" value="Phage_int_SAM_3"/>
    <property type="match status" value="1"/>
</dbReference>
<keyword evidence="10" id="KW-1185">Reference proteome</keyword>
<dbReference type="InterPro" id="IPR010998">
    <property type="entry name" value="Integrase_recombinase_N"/>
</dbReference>
<keyword evidence="4" id="KW-0233">DNA recombination</keyword>
<proteinExistence type="inferred from homology"/>
<organism evidence="9 10">
    <name type="scientific">Streptosporangium fragile</name>
    <dbReference type="NCBI Taxonomy" id="46186"/>
    <lineage>
        <taxon>Bacteria</taxon>
        <taxon>Bacillati</taxon>
        <taxon>Actinomycetota</taxon>
        <taxon>Actinomycetes</taxon>
        <taxon>Streptosporangiales</taxon>
        <taxon>Streptosporangiaceae</taxon>
        <taxon>Streptosporangium</taxon>
    </lineage>
</organism>
<comment type="caution">
    <text evidence="9">The sequence shown here is derived from an EMBL/GenBank/DDBJ whole genome shotgun (WGS) entry which is preliminary data.</text>
</comment>
<gene>
    <name evidence="9" type="ORF">GCM10010517_72030</name>
</gene>
<accession>A0ABN3W9D3</accession>
<name>A0ABN3W9D3_9ACTN</name>
<dbReference type="InterPro" id="IPR013762">
    <property type="entry name" value="Integrase-like_cat_sf"/>
</dbReference>
<keyword evidence="2" id="KW-0229">DNA integration</keyword>
<reference evidence="9 10" key="1">
    <citation type="journal article" date="2019" name="Int. J. Syst. Evol. Microbiol.">
        <title>The Global Catalogue of Microorganisms (GCM) 10K type strain sequencing project: providing services to taxonomists for standard genome sequencing and annotation.</title>
        <authorList>
            <consortium name="The Broad Institute Genomics Platform"/>
            <consortium name="The Broad Institute Genome Sequencing Center for Infectious Disease"/>
            <person name="Wu L."/>
            <person name="Ma J."/>
        </authorList>
    </citation>
    <scope>NUCLEOTIDE SEQUENCE [LARGE SCALE GENOMIC DNA]</scope>
    <source>
        <strain evidence="9 10">JCM 6242</strain>
    </source>
</reference>
<dbReference type="EMBL" id="BAAAVI010000084">
    <property type="protein sequence ID" value="GAA2905849.1"/>
    <property type="molecule type" value="Genomic_DNA"/>
</dbReference>
<feature type="region of interest" description="Disordered" evidence="6">
    <location>
        <begin position="1"/>
        <end position="52"/>
    </location>
</feature>
<dbReference type="InterPro" id="IPR004107">
    <property type="entry name" value="Integrase_SAM-like_N"/>
</dbReference>
<dbReference type="Gene3D" id="1.10.443.10">
    <property type="entry name" value="Intergrase catalytic core"/>
    <property type="match status" value="1"/>
</dbReference>
<dbReference type="CDD" id="cd01189">
    <property type="entry name" value="INT_ICEBs1_C_like"/>
    <property type="match status" value="1"/>
</dbReference>
<dbReference type="RefSeq" id="WP_344980885.1">
    <property type="nucleotide sequence ID" value="NZ_BAAAVI010000084.1"/>
</dbReference>
<evidence type="ECO:0000256" key="1">
    <source>
        <dbReference type="ARBA" id="ARBA00008857"/>
    </source>
</evidence>
<dbReference type="SUPFAM" id="SSF56349">
    <property type="entry name" value="DNA breaking-rejoining enzymes"/>
    <property type="match status" value="1"/>
</dbReference>
<evidence type="ECO:0000259" key="8">
    <source>
        <dbReference type="PROSITE" id="PS51900"/>
    </source>
</evidence>